<reference evidence="1 3" key="1">
    <citation type="journal article" date="2012" name="Nature">
        <title>Algal genomes reveal evolutionary mosaicism and the fate of nucleomorphs.</title>
        <authorList>
            <consortium name="DOE Joint Genome Institute"/>
            <person name="Curtis B.A."/>
            <person name="Tanifuji G."/>
            <person name="Burki F."/>
            <person name="Gruber A."/>
            <person name="Irimia M."/>
            <person name="Maruyama S."/>
            <person name="Arias M.C."/>
            <person name="Ball S.G."/>
            <person name="Gile G.H."/>
            <person name="Hirakawa Y."/>
            <person name="Hopkins J.F."/>
            <person name="Kuo A."/>
            <person name="Rensing S.A."/>
            <person name="Schmutz J."/>
            <person name="Symeonidi A."/>
            <person name="Elias M."/>
            <person name="Eveleigh R.J."/>
            <person name="Herman E.K."/>
            <person name="Klute M.J."/>
            <person name="Nakayama T."/>
            <person name="Obornik M."/>
            <person name="Reyes-Prieto A."/>
            <person name="Armbrust E.V."/>
            <person name="Aves S.J."/>
            <person name="Beiko R.G."/>
            <person name="Coutinho P."/>
            <person name="Dacks J.B."/>
            <person name="Durnford D.G."/>
            <person name="Fast N.M."/>
            <person name="Green B.R."/>
            <person name="Grisdale C.J."/>
            <person name="Hempel F."/>
            <person name="Henrissat B."/>
            <person name="Hoppner M.P."/>
            <person name="Ishida K."/>
            <person name="Kim E."/>
            <person name="Koreny L."/>
            <person name="Kroth P.G."/>
            <person name="Liu Y."/>
            <person name="Malik S.B."/>
            <person name="Maier U.G."/>
            <person name="McRose D."/>
            <person name="Mock T."/>
            <person name="Neilson J.A."/>
            <person name="Onodera N.T."/>
            <person name="Poole A.M."/>
            <person name="Pritham E.J."/>
            <person name="Richards T.A."/>
            <person name="Rocap G."/>
            <person name="Roy S.W."/>
            <person name="Sarai C."/>
            <person name="Schaack S."/>
            <person name="Shirato S."/>
            <person name="Slamovits C.H."/>
            <person name="Spencer D.F."/>
            <person name="Suzuki S."/>
            <person name="Worden A.Z."/>
            <person name="Zauner S."/>
            <person name="Barry K."/>
            <person name="Bell C."/>
            <person name="Bharti A.K."/>
            <person name="Crow J.A."/>
            <person name="Grimwood J."/>
            <person name="Kramer R."/>
            <person name="Lindquist E."/>
            <person name="Lucas S."/>
            <person name="Salamov A."/>
            <person name="McFadden G.I."/>
            <person name="Lane C.E."/>
            <person name="Keeling P.J."/>
            <person name="Gray M.W."/>
            <person name="Grigoriev I.V."/>
            <person name="Archibald J.M."/>
        </authorList>
    </citation>
    <scope>NUCLEOTIDE SEQUENCE</scope>
    <source>
        <strain evidence="1 3">CCMP2712</strain>
    </source>
</reference>
<dbReference type="GeneID" id="17292319"/>
<evidence type="ECO:0000313" key="2">
    <source>
        <dbReference type="EnsemblProtists" id="EKX35578"/>
    </source>
</evidence>
<dbReference type="AlphaFoldDB" id="L1IH64"/>
<dbReference type="Proteomes" id="UP000011087">
    <property type="component" value="Unassembled WGS sequence"/>
</dbReference>
<dbReference type="EMBL" id="JH993088">
    <property type="protein sequence ID" value="EKX35578.1"/>
    <property type="molecule type" value="Genomic_DNA"/>
</dbReference>
<gene>
    <name evidence="1" type="ORF">GUITHDRAFT_146403</name>
</gene>
<dbReference type="OrthoDB" id="2224399at2759"/>
<proteinExistence type="predicted"/>
<evidence type="ECO:0000313" key="3">
    <source>
        <dbReference type="Proteomes" id="UP000011087"/>
    </source>
</evidence>
<reference evidence="2" key="3">
    <citation type="submission" date="2015-06" db="UniProtKB">
        <authorList>
            <consortium name="EnsemblProtists"/>
        </authorList>
    </citation>
    <scope>IDENTIFICATION</scope>
</reference>
<organism evidence="1">
    <name type="scientific">Guillardia theta (strain CCMP2712)</name>
    <name type="common">Cryptophyte</name>
    <dbReference type="NCBI Taxonomy" id="905079"/>
    <lineage>
        <taxon>Eukaryota</taxon>
        <taxon>Cryptophyceae</taxon>
        <taxon>Pyrenomonadales</taxon>
        <taxon>Geminigeraceae</taxon>
        <taxon>Guillardia</taxon>
    </lineage>
</organism>
<dbReference type="KEGG" id="gtt:GUITHDRAFT_146403"/>
<evidence type="ECO:0000313" key="1">
    <source>
        <dbReference type="EMBL" id="EKX35578.1"/>
    </source>
</evidence>
<accession>L1IH64</accession>
<dbReference type="PaxDb" id="55529-EKX35578"/>
<reference evidence="3" key="2">
    <citation type="submission" date="2012-11" db="EMBL/GenBank/DDBJ databases">
        <authorList>
            <person name="Kuo A."/>
            <person name="Curtis B.A."/>
            <person name="Tanifuji G."/>
            <person name="Burki F."/>
            <person name="Gruber A."/>
            <person name="Irimia M."/>
            <person name="Maruyama S."/>
            <person name="Arias M.C."/>
            <person name="Ball S.G."/>
            <person name="Gile G.H."/>
            <person name="Hirakawa Y."/>
            <person name="Hopkins J.F."/>
            <person name="Rensing S.A."/>
            <person name="Schmutz J."/>
            <person name="Symeonidi A."/>
            <person name="Elias M."/>
            <person name="Eveleigh R.J."/>
            <person name="Herman E.K."/>
            <person name="Klute M.J."/>
            <person name="Nakayama T."/>
            <person name="Obornik M."/>
            <person name="Reyes-Prieto A."/>
            <person name="Armbrust E.V."/>
            <person name="Aves S.J."/>
            <person name="Beiko R.G."/>
            <person name="Coutinho P."/>
            <person name="Dacks J.B."/>
            <person name="Durnford D.G."/>
            <person name="Fast N.M."/>
            <person name="Green B.R."/>
            <person name="Grisdale C."/>
            <person name="Hempe F."/>
            <person name="Henrissat B."/>
            <person name="Hoppner M.P."/>
            <person name="Ishida K.-I."/>
            <person name="Kim E."/>
            <person name="Koreny L."/>
            <person name="Kroth P.G."/>
            <person name="Liu Y."/>
            <person name="Malik S.-B."/>
            <person name="Maier U.G."/>
            <person name="McRose D."/>
            <person name="Mock T."/>
            <person name="Neilson J.A."/>
            <person name="Onodera N.T."/>
            <person name="Poole A.M."/>
            <person name="Pritham E.J."/>
            <person name="Richards T.A."/>
            <person name="Rocap G."/>
            <person name="Roy S.W."/>
            <person name="Sarai C."/>
            <person name="Schaack S."/>
            <person name="Shirato S."/>
            <person name="Slamovits C.H."/>
            <person name="Spencer D.F."/>
            <person name="Suzuki S."/>
            <person name="Worden A.Z."/>
            <person name="Zauner S."/>
            <person name="Barry K."/>
            <person name="Bell C."/>
            <person name="Bharti A.K."/>
            <person name="Crow J.A."/>
            <person name="Grimwood J."/>
            <person name="Kramer R."/>
            <person name="Lindquist E."/>
            <person name="Lucas S."/>
            <person name="Salamov A."/>
            <person name="McFadden G.I."/>
            <person name="Lane C.E."/>
            <person name="Keeling P.J."/>
            <person name="Gray M.W."/>
            <person name="Grigoriev I.V."/>
            <person name="Archibald J.M."/>
        </authorList>
    </citation>
    <scope>NUCLEOTIDE SEQUENCE</scope>
    <source>
        <strain evidence="3">CCMP2712</strain>
    </source>
</reference>
<dbReference type="HOGENOM" id="CLU_2241749_0_0_1"/>
<dbReference type="EnsemblProtists" id="EKX35578">
    <property type="protein sequence ID" value="EKX35578"/>
    <property type="gene ID" value="GUITHDRAFT_146403"/>
</dbReference>
<name>L1IH64_GUITC</name>
<sequence>MTDAVIECLGLTQEEEKESFRLVSIIHARAREYNYCISSMKVTFKTGCRRGDQVVKRFGEPEGKGGHHVPVWLSYEQKGLQINFEGFSFEDRQNKITSVILYYKQ</sequence>
<keyword evidence="3" id="KW-1185">Reference proteome</keyword>
<dbReference type="RefSeq" id="XP_005822558.1">
    <property type="nucleotide sequence ID" value="XM_005822501.1"/>
</dbReference>
<protein>
    <submittedName>
        <fullName evidence="1 2">Uncharacterized protein</fullName>
    </submittedName>
</protein>